<gene>
    <name evidence="1" type="ORF">M670_01118</name>
</gene>
<dbReference type="OrthoDB" id="2740697at2"/>
<accession>A0A072P1I8</accession>
<evidence type="ECO:0000313" key="2">
    <source>
        <dbReference type="Proteomes" id="UP000027936"/>
    </source>
</evidence>
<dbReference type="PATRIC" id="fig|1348973.3.peg.1090"/>
<dbReference type="Proteomes" id="UP000027936">
    <property type="component" value="Unassembled WGS sequence"/>
</dbReference>
<proteinExistence type="predicted"/>
<sequence length="357" mass="40499">MLSSIFKTDSSSSSIDPAYGTNNWFQEENWDFTKAESIPNSAIVEAVGIHWNFPQNNRLDFSNIYATLFNRNGNGEWLDSGILNYSFRGEPIKQLWTTSFLVTQPLQALSYIQPTLTMTWFDPESLQSGTIEVASNKKQHYSEGKGLNNKKLKERREHPLKIDSKHPIQNVGPNYYNPLATKWCEENSNPTLLEQIDEFVKSDSSIILDAKPIELVNINENSITILKGISYALGNINGKPLQALLMEGGGIESNFRPKIFKGPNFGEQVTPEQINSLKIKLSYSKEEHNEAQRRTSVFSVLYDLANGKVTTDYFNQSQYSQHFEEFAVNIGLDLSIPFLLNGKQFEFNNGAFYPKPK</sequence>
<reference evidence="1 2" key="1">
    <citation type="submission" date="2014-04" db="EMBL/GenBank/DDBJ databases">
        <title>Draft genome sequence of Bacillus azotoformans MEV2011, a (co-) denitrifying strain unable to grow in the presence of oxygen.</title>
        <authorList>
            <person name="Nielsen M."/>
            <person name="Schreiber L."/>
            <person name="Finster K."/>
            <person name="Schramm A."/>
        </authorList>
    </citation>
    <scope>NUCLEOTIDE SEQUENCE [LARGE SCALE GENOMIC DNA]</scope>
    <source>
        <strain evidence="1 2">MEV2011</strain>
    </source>
</reference>
<evidence type="ECO:0000313" key="1">
    <source>
        <dbReference type="EMBL" id="KEF39355.1"/>
    </source>
</evidence>
<dbReference type="RefSeq" id="WP_035193947.1">
    <property type="nucleotide sequence ID" value="NZ_JJRY01000003.1"/>
</dbReference>
<protein>
    <submittedName>
        <fullName evidence="1">Uncharacterized protein</fullName>
    </submittedName>
</protein>
<organism evidence="1 2">
    <name type="scientific">Schinkia azotoformans MEV2011</name>
    <dbReference type="NCBI Taxonomy" id="1348973"/>
    <lineage>
        <taxon>Bacteria</taxon>
        <taxon>Bacillati</taxon>
        <taxon>Bacillota</taxon>
        <taxon>Bacilli</taxon>
        <taxon>Bacillales</taxon>
        <taxon>Bacillaceae</taxon>
        <taxon>Calidifontibacillus/Schinkia group</taxon>
        <taxon>Schinkia</taxon>
    </lineage>
</organism>
<dbReference type="EMBL" id="JJRY01000003">
    <property type="protein sequence ID" value="KEF39355.1"/>
    <property type="molecule type" value="Genomic_DNA"/>
</dbReference>
<comment type="caution">
    <text evidence="1">The sequence shown here is derived from an EMBL/GenBank/DDBJ whole genome shotgun (WGS) entry which is preliminary data.</text>
</comment>
<dbReference type="AlphaFoldDB" id="A0A072P1I8"/>
<name>A0A072P1I8_SCHAZ</name>